<reference evidence="1" key="2">
    <citation type="submission" date="2022-10" db="EMBL/GenBank/DDBJ databases">
        <authorList>
            <person name="Aires J."/>
            <person name="Mesa V."/>
        </authorList>
    </citation>
    <scope>NUCLEOTIDE SEQUENCE</scope>
    <source>
        <strain evidence="1">Clostridium neonatale JD116</strain>
    </source>
</reference>
<dbReference type="Proteomes" id="UP000220840">
    <property type="component" value="Unassembled WGS sequence"/>
</dbReference>
<gene>
    <name evidence="1" type="ORF">CNEO2_280075</name>
    <name evidence="2" type="ORF">CQ394_03740</name>
</gene>
<keyword evidence="3" id="KW-1185">Reference proteome</keyword>
<dbReference type="Pfam" id="PF01976">
    <property type="entry name" value="DUF116"/>
    <property type="match status" value="1"/>
</dbReference>
<organism evidence="2 3">
    <name type="scientific">Clostridium neonatale</name>
    <dbReference type="NCBI Taxonomy" id="137838"/>
    <lineage>
        <taxon>Bacteria</taxon>
        <taxon>Bacillati</taxon>
        <taxon>Bacillota</taxon>
        <taxon>Clostridia</taxon>
        <taxon>Eubacteriales</taxon>
        <taxon>Clostridiaceae</taxon>
        <taxon>Clostridium</taxon>
    </lineage>
</organism>
<dbReference type="Proteomes" id="UP001189143">
    <property type="component" value="Unassembled WGS sequence"/>
</dbReference>
<protein>
    <recommendedName>
        <fullName evidence="4">DUF116 domain-containing protein</fullName>
    </recommendedName>
</protein>
<comment type="caution">
    <text evidence="2">The sequence shown here is derived from an EMBL/GenBank/DDBJ whole genome shotgun (WGS) entry which is preliminary data.</text>
</comment>
<dbReference type="EMBL" id="PDCJ01000001">
    <property type="protein sequence ID" value="PEG30845.1"/>
    <property type="molecule type" value="Genomic_DNA"/>
</dbReference>
<dbReference type="InterPro" id="IPR002829">
    <property type="entry name" value="DUF116"/>
</dbReference>
<evidence type="ECO:0008006" key="4">
    <source>
        <dbReference type="Google" id="ProtNLM"/>
    </source>
</evidence>
<dbReference type="EMBL" id="CAMTCP010000210">
    <property type="protein sequence ID" value="CAI3589439.1"/>
    <property type="molecule type" value="Genomic_DNA"/>
</dbReference>
<proteinExistence type="predicted"/>
<sequence>MSFKTYSLKLDNKSSIDYYKDSKAAKDLFMNKVLQKCSKLINEFMMFIESNEIEKLRSREEYLIEIVLIGVLVNEYIDNARAFKYKLNYIFTILNSMRKNEILKIKVDKIRGILNTKILLKSKKINKEVSIKDMEYLIKWLEASGDFKEEGIRIKRWHLFFVELKDEDISEFMILSNFCIDNLYSISEDILSKYVANVDLYLKKYKRDHKYKENIIYCGKSKLQYYFNMVCSQIMNDIYKNRFLKTREKIVFLPSCMRQNKSKCLGIKSEKGFVCKCCSKNCNVNIINDLGKALHYSTYVVSHESSFLKLKDNNNGEIGIIGVACVLNLISGGWKAIRMGFIPQCVILDECGCSKHWLESSKMSYANTDYIKKIING</sequence>
<dbReference type="AlphaFoldDB" id="A0A2A7MGK7"/>
<dbReference type="STRING" id="137838.GCA_001458595_02209"/>
<reference evidence="2 3" key="1">
    <citation type="submission" date="2017-10" db="EMBL/GenBank/DDBJ databases">
        <title>Effective Description of Clostridium neonatale sp. nov. linked to necrotizing enterocolitis in neonates and a clarification of species assignable to the genus Clostridium (Prazmowski 1880) emend. Lawson and Rainey 2016.</title>
        <authorList>
            <person name="Bernard K."/>
            <person name="Burdz T."/>
            <person name="Wiebe D."/>
            <person name="Balcewich B."/>
            <person name="Alfa M."/>
            <person name="Bernier A.-M."/>
        </authorList>
    </citation>
    <scope>NUCLEOTIDE SEQUENCE [LARGE SCALE GENOMIC DNA]</scope>
    <source>
        <strain evidence="2 3">LCDC99A005</strain>
    </source>
</reference>
<evidence type="ECO:0000313" key="3">
    <source>
        <dbReference type="Proteomes" id="UP000220840"/>
    </source>
</evidence>
<evidence type="ECO:0000313" key="2">
    <source>
        <dbReference type="EMBL" id="PEG30845.1"/>
    </source>
</evidence>
<accession>A0A2A7MGK7</accession>
<dbReference type="RefSeq" id="WP_097919348.1">
    <property type="nucleotide sequence ID" value="NZ_CAKJVF010000032.1"/>
</dbReference>
<evidence type="ECO:0000313" key="1">
    <source>
        <dbReference type="EMBL" id="CAI3589439.1"/>
    </source>
</evidence>
<name>A0A2A7MGK7_9CLOT</name>